<organism evidence="3 4">
    <name type="scientific">Acetobacter lovaniensis</name>
    <dbReference type="NCBI Taxonomy" id="104100"/>
    <lineage>
        <taxon>Bacteria</taxon>
        <taxon>Pseudomonadati</taxon>
        <taxon>Pseudomonadota</taxon>
        <taxon>Alphaproteobacteria</taxon>
        <taxon>Acetobacterales</taxon>
        <taxon>Acetobacteraceae</taxon>
        <taxon>Acetobacter</taxon>
    </lineage>
</organism>
<dbReference type="Proteomes" id="UP000578000">
    <property type="component" value="Unassembled WGS sequence"/>
</dbReference>
<dbReference type="InterPro" id="IPR007047">
    <property type="entry name" value="Flp_Fap"/>
</dbReference>
<keyword evidence="4" id="KW-1185">Reference proteome</keyword>
<protein>
    <submittedName>
        <fullName evidence="3">Flp pilus assembly pilin Flp</fullName>
    </submittedName>
</protein>
<dbReference type="RefSeq" id="WP_166116512.1">
    <property type="nucleotide sequence ID" value="NZ_BAABDB010000031.1"/>
</dbReference>
<keyword evidence="2" id="KW-0472">Membrane</keyword>
<feature type="transmembrane region" description="Helical" evidence="2">
    <location>
        <begin position="21"/>
        <end position="41"/>
    </location>
</feature>
<dbReference type="EMBL" id="JACHIE010000018">
    <property type="protein sequence ID" value="MBB6458344.1"/>
    <property type="molecule type" value="Genomic_DNA"/>
</dbReference>
<proteinExistence type="predicted"/>
<dbReference type="AlphaFoldDB" id="A0A841QJE6"/>
<feature type="compositionally biased region" description="Gly residues" evidence="1">
    <location>
        <begin position="58"/>
        <end position="73"/>
    </location>
</feature>
<evidence type="ECO:0000313" key="4">
    <source>
        <dbReference type="Proteomes" id="UP000578000"/>
    </source>
</evidence>
<feature type="region of interest" description="Disordered" evidence="1">
    <location>
        <begin position="58"/>
        <end position="94"/>
    </location>
</feature>
<sequence>MIYYKKKAQQDVGATAIEYGLIASLISVLAVGGMSAVGINLSNTYCTISKHLGGSGECSGSGSSGTGGNGSPAGSGNSTNGNEGNNSTIPTSVTNFTKEDMDNLKKSLLDNFYDDYVDSTLGGNNTLGGTDGFADNSIFNQSVFLSQMTSYNKKNPNDQITNVFGLYDAKTKQPITSWSKASLGLSENDGDNIYIGDKNQNNTSQFLEVTTQLGHVYTIDNLADTMTPNLVKGS</sequence>
<evidence type="ECO:0000256" key="1">
    <source>
        <dbReference type="SAM" id="MobiDB-lite"/>
    </source>
</evidence>
<accession>A0A841QJE6</accession>
<reference evidence="3 4" key="1">
    <citation type="submission" date="2020-08" db="EMBL/GenBank/DDBJ databases">
        <title>Genomic Encyclopedia of Type Strains, Phase IV (KMG-IV): sequencing the most valuable type-strain genomes for metagenomic binning, comparative biology and taxonomic classification.</title>
        <authorList>
            <person name="Goeker M."/>
        </authorList>
    </citation>
    <scope>NUCLEOTIDE SEQUENCE [LARGE SCALE GENOMIC DNA]</scope>
    <source>
        <strain evidence="3 4">DSM 4491</strain>
    </source>
</reference>
<comment type="caution">
    <text evidence="3">The sequence shown here is derived from an EMBL/GenBank/DDBJ whole genome shotgun (WGS) entry which is preliminary data.</text>
</comment>
<dbReference type="Pfam" id="PF04964">
    <property type="entry name" value="Flp_Fap"/>
    <property type="match status" value="1"/>
</dbReference>
<keyword evidence="2" id="KW-1133">Transmembrane helix</keyword>
<feature type="compositionally biased region" description="Low complexity" evidence="1">
    <location>
        <begin position="74"/>
        <end position="88"/>
    </location>
</feature>
<name>A0A841QJE6_9PROT</name>
<evidence type="ECO:0000256" key="2">
    <source>
        <dbReference type="SAM" id="Phobius"/>
    </source>
</evidence>
<gene>
    <name evidence="3" type="ORF">HNR55_002951</name>
</gene>
<keyword evidence="2" id="KW-0812">Transmembrane</keyword>
<evidence type="ECO:0000313" key="3">
    <source>
        <dbReference type="EMBL" id="MBB6458344.1"/>
    </source>
</evidence>